<feature type="domain" description="Pepco" evidence="1">
    <location>
        <begin position="28"/>
        <end position="119"/>
    </location>
</feature>
<evidence type="ECO:0000313" key="3">
    <source>
        <dbReference type="Proteomes" id="UP000322927"/>
    </source>
</evidence>
<dbReference type="OrthoDB" id="4271790at2"/>
<protein>
    <recommendedName>
        <fullName evidence="1">Pepco domain-containing protein</fullName>
    </recommendedName>
</protein>
<sequence>MTTANDDATDRIEGQSLTFWVEATDEDTDLEGPGADTKGLFSRDGDSVLRSVPLGPLRKNLAETVDALQKVFKEVADRDDTLAFAEAQLSFQVTASGSIQLIGTGQVQGTRGLTLTFKRPTA</sequence>
<reference evidence="2 3" key="1">
    <citation type="submission" date="2018-05" db="EMBL/GenBank/DDBJ databases">
        <title>Streptomyces venezuelae.</title>
        <authorList>
            <person name="Kim W."/>
            <person name="Lee N."/>
            <person name="Cho B.-K."/>
        </authorList>
    </citation>
    <scope>NUCLEOTIDE SEQUENCE [LARGE SCALE GENOMIC DNA]</scope>
    <source>
        <strain evidence="2 3">ATCC 14584</strain>
    </source>
</reference>
<name>A0A5P2BZL4_STRVZ</name>
<proteinExistence type="predicted"/>
<accession>A0A5P2BZL4</accession>
<organism evidence="2 3">
    <name type="scientific">Streptomyces venezuelae</name>
    <dbReference type="NCBI Taxonomy" id="54571"/>
    <lineage>
        <taxon>Bacteria</taxon>
        <taxon>Bacillati</taxon>
        <taxon>Actinomycetota</taxon>
        <taxon>Actinomycetes</taxon>
        <taxon>Kitasatosporales</taxon>
        <taxon>Streptomycetaceae</taxon>
        <taxon>Streptomyces</taxon>
    </lineage>
</organism>
<dbReference type="AlphaFoldDB" id="A0A5P2BZL4"/>
<dbReference type="RefSeq" id="WP_150217775.1">
    <property type="nucleotide sequence ID" value="NZ_CP029192.1"/>
</dbReference>
<gene>
    <name evidence="2" type="ORF">DEJ48_21750</name>
</gene>
<dbReference type="Pfam" id="PF24393">
    <property type="entry name" value="Pepco"/>
    <property type="match status" value="1"/>
</dbReference>
<dbReference type="Proteomes" id="UP000322927">
    <property type="component" value="Chromosome"/>
</dbReference>
<dbReference type="InterPro" id="IPR056947">
    <property type="entry name" value="Pepco_dom"/>
</dbReference>
<evidence type="ECO:0000313" key="2">
    <source>
        <dbReference type="EMBL" id="QES35693.1"/>
    </source>
</evidence>
<evidence type="ECO:0000259" key="1">
    <source>
        <dbReference type="Pfam" id="PF24393"/>
    </source>
</evidence>
<dbReference type="EMBL" id="CP029192">
    <property type="protein sequence ID" value="QES35693.1"/>
    <property type="molecule type" value="Genomic_DNA"/>
</dbReference>